<dbReference type="AlphaFoldDB" id="A0AAD5KG46"/>
<feature type="region of interest" description="Disordered" evidence="1">
    <location>
        <begin position="345"/>
        <end position="375"/>
    </location>
</feature>
<gene>
    <name evidence="2" type="ORF">BDA99DRAFT_558023</name>
</gene>
<dbReference type="Gene3D" id="3.80.10.10">
    <property type="entry name" value="Ribonuclease Inhibitor"/>
    <property type="match status" value="1"/>
</dbReference>
<proteinExistence type="predicted"/>
<evidence type="ECO:0000256" key="1">
    <source>
        <dbReference type="SAM" id="MobiDB-lite"/>
    </source>
</evidence>
<sequence length="818" mass="93904">MDSTITLLKSMTDNTIHALSFADYENATNYLEILYRETMRSIHEAQLLKYQHLRRFDLALEHAMKIIQVAPAHYSGYMYAGDCLVEQSKLHEAVSLFDQGLRRQEHDHHSNIIKPITCNNNNNNNNELLLLLSNRRQQISNQLNHRIPDWIHQLPFGVVCDDILPYLSIQDRRTCLNVSRSWRSLISGCTNLWRVLEFHGCSNIKQQEGHDGVLINQDHNIEQKVDLIDTGKSNCDLLECLGPHVTRVTFSRMSAQELQIVFERMILLKCTRLKSLCLSECNISTDQIAFYMNRMYQSNNNKKGGLRYLEIIQHQQCILLEKLLDSCSPSLSHLYIKQNPKVKKRSPKVLHLGSSSSSSRDNDNNDNHHHGQQQQLDIDDDLTLHKPINITHLYLDCTKPIDHLLQFCPNLEYLVLENRPQLELYRYSQLCPRLHYFQHNTGTLTAATTRQLFPIWNNILIGNRNRSNSNDNMLPLLVPVSQPQQQQRQVSPSHLAHDSEENDRQEQQQQSLQDGQLQHLILGKSKISNQERIYIKRIIEQNYDVLKTFTLLTQQGDRRNWAWVFGGALDPCRLVRLDLSVELNNSLVPLLRRSATTLQHVALRSMVCVNDDVLDTLGELSHLRTLILLDCINTTEQGTVRLFEPLSCFNQGGDSIMGEGNNGTMASSDRNNGGPPFLLEHLEIAGYSFCLTEHVLNLIGKIPNLKKFKLSWCGFGSANRMHSLVKTMVSCKSRVEYISFTRSSIHADTLDILGDLLGLQRLKLCMCTNVTDLGVRRLVDKKKKDRLYLKISECNLLSSQVVHYAHDIMGDRFCYIKG</sequence>
<comment type="caution">
    <text evidence="2">The sequence shown here is derived from an EMBL/GenBank/DDBJ whole genome shotgun (WGS) entry which is preliminary data.</text>
</comment>
<reference evidence="2" key="1">
    <citation type="journal article" date="2022" name="IScience">
        <title>Evolution of zygomycete secretomes and the origins of terrestrial fungal ecologies.</title>
        <authorList>
            <person name="Chang Y."/>
            <person name="Wang Y."/>
            <person name="Mondo S."/>
            <person name="Ahrendt S."/>
            <person name="Andreopoulos W."/>
            <person name="Barry K."/>
            <person name="Beard J."/>
            <person name="Benny G.L."/>
            <person name="Blankenship S."/>
            <person name="Bonito G."/>
            <person name="Cuomo C."/>
            <person name="Desiro A."/>
            <person name="Gervers K.A."/>
            <person name="Hundley H."/>
            <person name="Kuo A."/>
            <person name="LaButti K."/>
            <person name="Lang B.F."/>
            <person name="Lipzen A."/>
            <person name="O'Donnell K."/>
            <person name="Pangilinan J."/>
            <person name="Reynolds N."/>
            <person name="Sandor L."/>
            <person name="Smith M.E."/>
            <person name="Tsang A."/>
            <person name="Grigoriev I.V."/>
            <person name="Stajich J.E."/>
            <person name="Spatafora J.W."/>
        </authorList>
    </citation>
    <scope>NUCLEOTIDE SEQUENCE</scope>
    <source>
        <strain evidence="2">RSA 2281</strain>
    </source>
</reference>
<dbReference type="Gene3D" id="1.20.1280.50">
    <property type="match status" value="1"/>
</dbReference>
<keyword evidence="3" id="KW-1185">Reference proteome</keyword>
<dbReference type="SUPFAM" id="SSF52047">
    <property type="entry name" value="RNI-like"/>
    <property type="match status" value="2"/>
</dbReference>
<feature type="region of interest" description="Disordered" evidence="1">
    <location>
        <begin position="487"/>
        <end position="510"/>
    </location>
</feature>
<dbReference type="Gene3D" id="1.25.40.10">
    <property type="entry name" value="Tetratricopeptide repeat domain"/>
    <property type="match status" value="1"/>
</dbReference>
<dbReference type="SUPFAM" id="SSF81383">
    <property type="entry name" value="F-box domain"/>
    <property type="match status" value="1"/>
</dbReference>
<feature type="compositionally biased region" description="Basic and acidic residues" evidence="1">
    <location>
        <begin position="360"/>
        <end position="369"/>
    </location>
</feature>
<feature type="compositionally biased region" description="Low complexity" evidence="1">
    <location>
        <begin position="350"/>
        <end position="359"/>
    </location>
</feature>
<evidence type="ECO:0000313" key="3">
    <source>
        <dbReference type="Proteomes" id="UP001209540"/>
    </source>
</evidence>
<reference evidence="2" key="2">
    <citation type="submission" date="2023-02" db="EMBL/GenBank/DDBJ databases">
        <authorList>
            <consortium name="DOE Joint Genome Institute"/>
            <person name="Mondo S.J."/>
            <person name="Chang Y."/>
            <person name="Wang Y."/>
            <person name="Ahrendt S."/>
            <person name="Andreopoulos W."/>
            <person name="Barry K."/>
            <person name="Beard J."/>
            <person name="Benny G.L."/>
            <person name="Blankenship S."/>
            <person name="Bonito G."/>
            <person name="Cuomo C."/>
            <person name="Desiro A."/>
            <person name="Gervers K.A."/>
            <person name="Hundley H."/>
            <person name="Kuo A."/>
            <person name="LaButti K."/>
            <person name="Lang B.F."/>
            <person name="Lipzen A."/>
            <person name="O'Donnell K."/>
            <person name="Pangilinan J."/>
            <person name="Reynolds N."/>
            <person name="Sandor L."/>
            <person name="Smith M.W."/>
            <person name="Tsang A."/>
            <person name="Grigoriev I.V."/>
            <person name="Stajich J.E."/>
            <person name="Spatafora J.W."/>
        </authorList>
    </citation>
    <scope>NUCLEOTIDE SEQUENCE</scope>
    <source>
        <strain evidence="2">RSA 2281</strain>
    </source>
</reference>
<dbReference type="InterPro" id="IPR032675">
    <property type="entry name" value="LRR_dom_sf"/>
</dbReference>
<dbReference type="Proteomes" id="UP001209540">
    <property type="component" value="Unassembled WGS sequence"/>
</dbReference>
<dbReference type="InterPro" id="IPR036047">
    <property type="entry name" value="F-box-like_dom_sf"/>
</dbReference>
<protein>
    <recommendedName>
        <fullName evidence="4">F-box domain-containing protein</fullName>
    </recommendedName>
</protein>
<dbReference type="InterPro" id="IPR011990">
    <property type="entry name" value="TPR-like_helical_dom_sf"/>
</dbReference>
<evidence type="ECO:0008006" key="4">
    <source>
        <dbReference type="Google" id="ProtNLM"/>
    </source>
</evidence>
<evidence type="ECO:0000313" key="2">
    <source>
        <dbReference type="EMBL" id="KAI9269274.1"/>
    </source>
</evidence>
<organism evidence="2 3">
    <name type="scientific">Phascolomyces articulosus</name>
    <dbReference type="NCBI Taxonomy" id="60185"/>
    <lineage>
        <taxon>Eukaryota</taxon>
        <taxon>Fungi</taxon>
        <taxon>Fungi incertae sedis</taxon>
        <taxon>Mucoromycota</taxon>
        <taxon>Mucoromycotina</taxon>
        <taxon>Mucoromycetes</taxon>
        <taxon>Mucorales</taxon>
        <taxon>Lichtheimiaceae</taxon>
        <taxon>Phascolomyces</taxon>
    </lineage>
</organism>
<accession>A0AAD5KG46</accession>
<name>A0AAD5KG46_9FUNG</name>
<dbReference type="EMBL" id="JAIXMP010000008">
    <property type="protein sequence ID" value="KAI9269274.1"/>
    <property type="molecule type" value="Genomic_DNA"/>
</dbReference>
<dbReference type="SUPFAM" id="SSF48452">
    <property type="entry name" value="TPR-like"/>
    <property type="match status" value="1"/>
</dbReference>
<feature type="compositionally biased region" description="Basic and acidic residues" evidence="1">
    <location>
        <begin position="495"/>
        <end position="506"/>
    </location>
</feature>